<dbReference type="Pfam" id="PF03235">
    <property type="entry name" value="GmrSD_N"/>
    <property type="match status" value="1"/>
</dbReference>
<dbReference type="PaxDb" id="537011-PREVCOP_05748"/>
<dbReference type="RefSeq" id="WP_006848433.1">
    <property type="nucleotide sequence ID" value="NZ_CP085932.1"/>
</dbReference>
<dbReference type="HOGENOM" id="CLU_361636_0_0_10"/>
<dbReference type="PANTHER" id="PTHR35149:SF2">
    <property type="entry name" value="DUF262 DOMAIN-CONTAINING PROTEIN"/>
    <property type="match status" value="1"/>
</dbReference>
<dbReference type="GeneID" id="69848283"/>
<dbReference type="STRING" id="537011.PREVCOP_05748"/>
<name>D1PEU2_9BACT</name>
<reference evidence="2" key="1">
    <citation type="submission" date="2009-11" db="EMBL/GenBank/DDBJ databases">
        <authorList>
            <person name="Weinstock G."/>
            <person name="Sodergren E."/>
            <person name="Clifton S."/>
            <person name="Fulton L."/>
            <person name="Fulton B."/>
            <person name="Courtney L."/>
            <person name="Fronick C."/>
            <person name="Harrison M."/>
            <person name="Strong C."/>
            <person name="Farmer C."/>
            <person name="Delahaunty K."/>
            <person name="Markovic C."/>
            <person name="Hall O."/>
            <person name="Minx P."/>
            <person name="Tomlinson C."/>
            <person name="Mitreva M."/>
            <person name="Nelson J."/>
            <person name="Hou S."/>
            <person name="Wollam A."/>
            <person name="Pepin K.H."/>
            <person name="Johnson M."/>
            <person name="Bhonagiri V."/>
            <person name="Nash W.E."/>
            <person name="Warren W."/>
            <person name="Chinwalla A."/>
            <person name="Mardis E.R."/>
            <person name="Wilson R.K."/>
        </authorList>
    </citation>
    <scope>NUCLEOTIDE SEQUENCE [LARGE SCALE GENOMIC DNA]</scope>
    <source>
        <strain evidence="2">DSM 18205</strain>
    </source>
</reference>
<protein>
    <recommendedName>
        <fullName evidence="1">GmrSD restriction endonucleases N-terminal domain-containing protein</fullName>
    </recommendedName>
</protein>
<dbReference type="PANTHER" id="PTHR35149">
    <property type="entry name" value="SLL5132 PROTEIN"/>
    <property type="match status" value="1"/>
</dbReference>
<accession>D1PEU2</accession>
<evidence type="ECO:0000313" key="3">
    <source>
        <dbReference type="Proteomes" id="UP000004477"/>
    </source>
</evidence>
<dbReference type="EMBL" id="ACBX02000029">
    <property type="protein sequence ID" value="EFB34768.1"/>
    <property type="molecule type" value="Genomic_DNA"/>
</dbReference>
<proteinExistence type="predicted"/>
<dbReference type="AlphaFoldDB" id="D1PEU2"/>
<dbReference type="OrthoDB" id="3654724at2"/>
<dbReference type="Proteomes" id="UP000004477">
    <property type="component" value="Unassembled WGS sequence"/>
</dbReference>
<evidence type="ECO:0000259" key="1">
    <source>
        <dbReference type="Pfam" id="PF03235"/>
    </source>
</evidence>
<feature type="domain" description="GmrSD restriction endonucleases N-terminal" evidence="1">
    <location>
        <begin position="25"/>
        <end position="257"/>
    </location>
</feature>
<comment type="caution">
    <text evidence="2">The sequence shown here is derived from an EMBL/GenBank/DDBJ whole genome shotgun (WGS) entry which is preliminary data.</text>
</comment>
<sequence length="796" mass="93715">MIHENIKSDDNRLKSSQLYDLKGLFVSSDNSKIVIPDLQRDYCWGTTGNLVVDFVDNLIKHFEENRSKDLIIGLIYGYYEKERPYLQLCDGQQRLTTLYLLLGLLNIMSEEENPFQDFLISDFEYNLDDKEPTLLYAIRDSSLYFLSDLVCKFFIKSDKNKYAWQDNIPSDFIKKQSWWFHEYESDPTIQSMLVALDKMAELLKDKKFDVIALGKYITEHLFFVYYNMGNRKDGEETFVIINTTGEPLTSTENLKPLVVTHDDKSKWKRNSEIWETIDNYFWNHRRKDEETSDLGMKEFLRMVAAIFNPERAIADYLSREKNDFKFPYENISIQQIDTVFQNFKKLDTNPTLMEICQKMSLTASGEFSKQKDLKEYFVILPLIKYLMEHPSAEDIDIKRVYEFLYNITRYTVIRSQENQIADAIHVLSKLEGNDICGLLDMDAKEHKILTDEELLRLRIYKENESKRESIEQLFDDMSKRSVCPVLHGRISTIIKWAGFDENGCFNKDKFALIKQKFEQLFFKYHQTVSDLTAISFACSVDMDKYPVHTGSDNYSFLYNLDDWYDRFFKGDTSVQTDKIDSDKSASEEDRLSVKLGKYIDTLKLDDMVSSQISIIDSWLLNASHSKNIFFQFVEYFKQVGFWKSNGYNIKFNEGGSWGRMLRIKDTRFTQIIYSSNNNYRDIYLYGNAFVNSGEKNSKWKRIECWKGDYVCLFSDLINYDVAIELYFDDDSLGYLSVFQRDNGKKKLPFFDKVVQEFELKEDDKEKAGIYYSSHESPKDIMDKMNSIREFIASSLS</sequence>
<organism evidence="2 3">
    <name type="scientific">Segatella copri DSM 18205</name>
    <dbReference type="NCBI Taxonomy" id="537011"/>
    <lineage>
        <taxon>Bacteria</taxon>
        <taxon>Pseudomonadati</taxon>
        <taxon>Bacteroidota</taxon>
        <taxon>Bacteroidia</taxon>
        <taxon>Bacteroidales</taxon>
        <taxon>Prevotellaceae</taxon>
        <taxon>Segatella</taxon>
    </lineage>
</organism>
<dbReference type="InterPro" id="IPR004919">
    <property type="entry name" value="GmrSD_N"/>
</dbReference>
<gene>
    <name evidence="2" type="ORF">PREVCOP_05748</name>
</gene>
<evidence type="ECO:0000313" key="2">
    <source>
        <dbReference type="EMBL" id="EFB34768.1"/>
    </source>
</evidence>
<keyword evidence="3" id="KW-1185">Reference proteome</keyword>